<accession>A0A9P0H526</accession>
<name>A0A9P0H526_NEZVI</name>
<dbReference type="Proteomes" id="UP001152798">
    <property type="component" value="Chromosome 3"/>
</dbReference>
<reference evidence="1" key="1">
    <citation type="submission" date="2022-01" db="EMBL/GenBank/DDBJ databases">
        <authorList>
            <person name="King R."/>
        </authorList>
    </citation>
    <scope>NUCLEOTIDE SEQUENCE</scope>
</reference>
<dbReference type="EMBL" id="OV725079">
    <property type="protein sequence ID" value="CAH1395568.1"/>
    <property type="molecule type" value="Genomic_DNA"/>
</dbReference>
<evidence type="ECO:0000313" key="2">
    <source>
        <dbReference type="Proteomes" id="UP001152798"/>
    </source>
</evidence>
<sequence>MKLLTIHYISRKQPLDIPTPVTQLNYFIFIKRQGEMACLSIGIKLSFVFWTCRGNAGCLLTGPDFINGLLSYAGAMRLFLLDLDADGTPKVPKNVFYKHFEMEPANWSPFTSCTVIHATDFPDPMDKKKKTRKLFVNKFPDDNSKLRKEICAIWGTQKLHKRPKRWRETTS</sequence>
<gene>
    <name evidence="1" type="ORF">NEZAVI_LOCUS5818</name>
</gene>
<protein>
    <submittedName>
        <fullName evidence="1">Uncharacterized protein</fullName>
    </submittedName>
</protein>
<organism evidence="1 2">
    <name type="scientific">Nezara viridula</name>
    <name type="common">Southern green stink bug</name>
    <name type="synonym">Cimex viridulus</name>
    <dbReference type="NCBI Taxonomy" id="85310"/>
    <lineage>
        <taxon>Eukaryota</taxon>
        <taxon>Metazoa</taxon>
        <taxon>Ecdysozoa</taxon>
        <taxon>Arthropoda</taxon>
        <taxon>Hexapoda</taxon>
        <taxon>Insecta</taxon>
        <taxon>Pterygota</taxon>
        <taxon>Neoptera</taxon>
        <taxon>Paraneoptera</taxon>
        <taxon>Hemiptera</taxon>
        <taxon>Heteroptera</taxon>
        <taxon>Panheteroptera</taxon>
        <taxon>Pentatomomorpha</taxon>
        <taxon>Pentatomoidea</taxon>
        <taxon>Pentatomidae</taxon>
        <taxon>Pentatominae</taxon>
        <taxon>Nezara</taxon>
    </lineage>
</organism>
<evidence type="ECO:0000313" key="1">
    <source>
        <dbReference type="EMBL" id="CAH1395568.1"/>
    </source>
</evidence>
<dbReference type="AlphaFoldDB" id="A0A9P0H526"/>
<proteinExistence type="predicted"/>
<keyword evidence="2" id="KW-1185">Reference proteome</keyword>